<accession>A0AAV9UNB7</accession>
<reference evidence="1 2" key="1">
    <citation type="submission" date="2019-10" db="EMBL/GenBank/DDBJ databases">
        <authorList>
            <person name="Palmer J.M."/>
        </authorList>
    </citation>
    <scope>NUCLEOTIDE SEQUENCE [LARGE SCALE GENOMIC DNA]</scope>
    <source>
        <strain evidence="1 2">TWF696</strain>
    </source>
</reference>
<gene>
    <name evidence="1" type="ORF">TWF696_008186</name>
</gene>
<dbReference type="EMBL" id="JAVHNQ010000006">
    <property type="protein sequence ID" value="KAK6344555.1"/>
    <property type="molecule type" value="Genomic_DNA"/>
</dbReference>
<comment type="caution">
    <text evidence="1">The sequence shown here is derived from an EMBL/GenBank/DDBJ whole genome shotgun (WGS) entry which is preliminary data.</text>
</comment>
<evidence type="ECO:0000313" key="1">
    <source>
        <dbReference type="EMBL" id="KAK6344555.1"/>
    </source>
</evidence>
<protein>
    <submittedName>
        <fullName evidence="1">Uncharacterized protein</fullName>
    </submittedName>
</protein>
<dbReference type="AlphaFoldDB" id="A0AAV9UNB7"/>
<proteinExistence type="predicted"/>
<sequence>MTMEGDALESRSGIVGLLSAHLWEMMEMMLGMGPMELIGSVEKVVEQEWEQEQQEEEA</sequence>
<keyword evidence="2" id="KW-1185">Reference proteome</keyword>
<organism evidence="1 2">
    <name type="scientific">Orbilia brochopaga</name>
    <dbReference type="NCBI Taxonomy" id="3140254"/>
    <lineage>
        <taxon>Eukaryota</taxon>
        <taxon>Fungi</taxon>
        <taxon>Dikarya</taxon>
        <taxon>Ascomycota</taxon>
        <taxon>Pezizomycotina</taxon>
        <taxon>Orbiliomycetes</taxon>
        <taxon>Orbiliales</taxon>
        <taxon>Orbiliaceae</taxon>
        <taxon>Orbilia</taxon>
    </lineage>
</organism>
<name>A0AAV9UNB7_9PEZI</name>
<evidence type="ECO:0000313" key="2">
    <source>
        <dbReference type="Proteomes" id="UP001375240"/>
    </source>
</evidence>
<dbReference type="Proteomes" id="UP001375240">
    <property type="component" value="Unassembled WGS sequence"/>
</dbReference>